<dbReference type="SUPFAM" id="SSF46785">
    <property type="entry name" value="Winged helix' DNA-binding domain"/>
    <property type="match status" value="1"/>
</dbReference>
<evidence type="ECO:0000259" key="3">
    <source>
        <dbReference type="PROSITE" id="PS51000"/>
    </source>
</evidence>
<protein>
    <submittedName>
        <fullName evidence="4">Predicted DNA-binding transcriptional regulator YafY, contains an HTH and WYL domains</fullName>
    </submittedName>
</protein>
<organism evidence="4 5">
    <name type="scientific">Amycolatopsis xylanica</name>
    <dbReference type="NCBI Taxonomy" id="589385"/>
    <lineage>
        <taxon>Bacteria</taxon>
        <taxon>Bacillati</taxon>
        <taxon>Actinomycetota</taxon>
        <taxon>Actinomycetes</taxon>
        <taxon>Pseudonocardiales</taxon>
        <taxon>Pseudonocardiaceae</taxon>
        <taxon>Amycolatopsis</taxon>
    </lineage>
</organism>
<dbReference type="InterPro" id="IPR013196">
    <property type="entry name" value="HTH_11"/>
</dbReference>
<evidence type="ECO:0000256" key="2">
    <source>
        <dbReference type="ARBA" id="ARBA00023163"/>
    </source>
</evidence>
<sequence>MRASRLVSLLLLLQARGRMTARQLAAELEVSVRTIYRDVDSLHAAGIPLYGDAGHAGGYQLLDGYRTRLTGLTAEEADSLFLTGLPGPAAELGLGNAVAASRLKLTAALPPELRARAGRLQERFHLDAPNWYHDGDSTPHLEAAAGAVWDARRVRVLYHRWKAPQDVVRVLDPYGLVLKAGRWYLVAASKGSPRTYRVSQILELEVLGETFERTENFDLAAYWQSSLADFDARRLQAEAVIRLSPFSMERLPDMMNSAAVKSIEDTASAPDADGWVRATVPIESAEHALADFLRFGAGLEVLEPPELRRKLAETAAALAATYLGS</sequence>
<dbReference type="AlphaFoldDB" id="A0A1H3JLS2"/>
<keyword evidence="1" id="KW-0805">Transcription regulation</keyword>
<dbReference type="PANTHER" id="PTHR34580">
    <property type="match status" value="1"/>
</dbReference>
<dbReference type="Proteomes" id="UP000199515">
    <property type="component" value="Unassembled WGS sequence"/>
</dbReference>
<dbReference type="Gene3D" id="1.10.10.10">
    <property type="entry name" value="Winged helix-like DNA-binding domain superfamily/Winged helix DNA-binding domain"/>
    <property type="match status" value="1"/>
</dbReference>
<dbReference type="STRING" id="589385.SAMN05421504_105465"/>
<proteinExistence type="predicted"/>
<reference evidence="4 5" key="1">
    <citation type="submission" date="2016-10" db="EMBL/GenBank/DDBJ databases">
        <authorList>
            <person name="de Groot N.N."/>
        </authorList>
    </citation>
    <scope>NUCLEOTIDE SEQUENCE [LARGE SCALE GENOMIC DNA]</scope>
    <source>
        <strain evidence="4 5">CPCC 202699</strain>
    </source>
</reference>
<dbReference type="InterPro" id="IPR051534">
    <property type="entry name" value="CBASS_pafABC_assoc_protein"/>
</dbReference>
<keyword evidence="2" id="KW-0804">Transcription</keyword>
<dbReference type="GO" id="GO:0003700">
    <property type="term" value="F:DNA-binding transcription factor activity"/>
    <property type="evidence" value="ECO:0007669"/>
    <property type="project" value="InterPro"/>
</dbReference>
<dbReference type="Pfam" id="PF25583">
    <property type="entry name" value="WCX"/>
    <property type="match status" value="1"/>
</dbReference>
<dbReference type="GO" id="GO:0003677">
    <property type="term" value="F:DNA binding"/>
    <property type="evidence" value="ECO:0007669"/>
    <property type="project" value="UniProtKB-KW"/>
</dbReference>
<dbReference type="InterPro" id="IPR036390">
    <property type="entry name" value="WH_DNA-bd_sf"/>
</dbReference>
<evidence type="ECO:0000313" key="4">
    <source>
        <dbReference type="EMBL" id="SDY40861.1"/>
    </source>
</evidence>
<dbReference type="PROSITE" id="PS52050">
    <property type="entry name" value="WYL"/>
    <property type="match status" value="1"/>
</dbReference>
<keyword evidence="5" id="KW-1185">Reference proteome</keyword>
<dbReference type="PIRSF" id="PIRSF016838">
    <property type="entry name" value="PafC"/>
    <property type="match status" value="1"/>
</dbReference>
<dbReference type="InterPro" id="IPR001034">
    <property type="entry name" value="DeoR_HTH"/>
</dbReference>
<evidence type="ECO:0000313" key="5">
    <source>
        <dbReference type="Proteomes" id="UP000199515"/>
    </source>
</evidence>
<dbReference type="InterPro" id="IPR026881">
    <property type="entry name" value="WYL_dom"/>
</dbReference>
<dbReference type="Pfam" id="PF13280">
    <property type="entry name" value="WYL"/>
    <property type="match status" value="1"/>
</dbReference>
<dbReference type="EMBL" id="FNON01000005">
    <property type="protein sequence ID" value="SDY40861.1"/>
    <property type="molecule type" value="Genomic_DNA"/>
</dbReference>
<dbReference type="InterPro" id="IPR057727">
    <property type="entry name" value="WCX_dom"/>
</dbReference>
<dbReference type="PROSITE" id="PS51000">
    <property type="entry name" value="HTH_DEOR_2"/>
    <property type="match status" value="1"/>
</dbReference>
<dbReference type="Pfam" id="PF08279">
    <property type="entry name" value="HTH_11"/>
    <property type="match status" value="1"/>
</dbReference>
<dbReference type="RefSeq" id="WP_091292717.1">
    <property type="nucleotide sequence ID" value="NZ_FNON01000005.1"/>
</dbReference>
<dbReference type="InterPro" id="IPR036388">
    <property type="entry name" value="WH-like_DNA-bd_sf"/>
</dbReference>
<name>A0A1H3JLS2_9PSEU</name>
<accession>A0A1H3JLS2</accession>
<dbReference type="OrthoDB" id="3171994at2"/>
<keyword evidence="4" id="KW-0238">DNA-binding</keyword>
<dbReference type="InterPro" id="IPR028349">
    <property type="entry name" value="PafC-like"/>
</dbReference>
<feature type="domain" description="HTH deoR-type" evidence="3">
    <location>
        <begin position="2"/>
        <end position="57"/>
    </location>
</feature>
<dbReference type="PANTHER" id="PTHR34580:SF1">
    <property type="entry name" value="PROTEIN PAFC"/>
    <property type="match status" value="1"/>
</dbReference>
<gene>
    <name evidence="4" type="ORF">SAMN05421504_105465</name>
</gene>
<evidence type="ECO:0000256" key="1">
    <source>
        <dbReference type="ARBA" id="ARBA00023015"/>
    </source>
</evidence>